<comment type="catalytic activity">
    <reaction evidence="7 8">
        <text>cytidine(34) in tRNA(Ile2) + L-lysine + ATP = lysidine(34) in tRNA(Ile2) + AMP + diphosphate + H(+)</text>
        <dbReference type="Rhea" id="RHEA:43744"/>
        <dbReference type="Rhea" id="RHEA-COMP:10625"/>
        <dbReference type="Rhea" id="RHEA-COMP:10670"/>
        <dbReference type="ChEBI" id="CHEBI:15378"/>
        <dbReference type="ChEBI" id="CHEBI:30616"/>
        <dbReference type="ChEBI" id="CHEBI:32551"/>
        <dbReference type="ChEBI" id="CHEBI:33019"/>
        <dbReference type="ChEBI" id="CHEBI:82748"/>
        <dbReference type="ChEBI" id="CHEBI:83665"/>
        <dbReference type="ChEBI" id="CHEBI:456215"/>
        <dbReference type="EC" id="6.3.4.19"/>
    </reaction>
</comment>
<dbReference type="HAMAP" id="MF_01161">
    <property type="entry name" value="tRNA_Ile_lys_synt"/>
    <property type="match status" value="1"/>
</dbReference>
<dbReference type="InterPro" id="IPR011063">
    <property type="entry name" value="TilS/TtcA_N"/>
</dbReference>
<dbReference type="Pfam" id="PF11734">
    <property type="entry name" value="TilS_C"/>
    <property type="match status" value="1"/>
</dbReference>
<dbReference type="PANTHER" id="PTHR43033">
    <property type="entry name" value="TRNA(ILE)-LYSIDINE SYNTHASE-RELATED"/>
    <property type="match status" value="1"/>
</dbReference>
<evidence type="ECO:0000313" key="10">
    <source>
        <dbReference type="EMBL" id="MVM32662.1"/>
    </source>
</evidence>
<keyword evidence="11" id="KW-1185">Reference proteome</keyword>
<gene>
    <name evidence="8 10" type="primary">tilS</name>
    <name evidence="10" type="ORF">GO755_21655</name>
</gene>
<dbReference type="NCBIfam" id="TIGR02432">
    <property type="entry name" value="lysidine_TilS_N"/>
    <property type="match status" value="1"/>
</dbReference>
<comment type="subcellular location">
    <subcellularLocation>
        <location evidence="1 8">Cytoplasm</location>
    </subcellularLocation>
</comment>
<dbReference type="NCBIfam" id="TIGR02433">
    <property type="entry name" value="lysidine_TilS_C"/>
    <property type="match status" value="1"/>
</dbReference>
<evidence type="ECO:0000259" key="9">
    <source>
        <dbReference type="SMART" id="SM00977"/>
    </source>
</evidence>
<comment type="similarity">
    <text evidence="8">Belongs to the tRNA(Ile)-lysidine synthase family.</text>
</comment>
<dbReference type="InterPro" id="IPR012094">
    <property type="entry name" value="tRNA_Ile_lys_synt"/>
</dbReference>
<dbReference type="GO" id="GO:0005524">
    <property type="term" value="F:ATP binding"/>
    <property type="evidence" value="ECO:0007669"/>
    <property type="project" value="UniProtKB-UniRule"/>
</dbReference>
<dbReference type="Proteomes" id="UP000436006">
    <property type="component" value="Unassembled WGS sequence"/>
</dbReference>
<keyword evidence="3 8" id="KW-0436">Ligase</keyword>
<feature type="binding site" evidence="8">
    <location>
        <begin position="27"/>
        <end position="32"/>
    </location>
    <ligand>
        <name>ATP</name>
        <dbReference type="ChEBI" id="CHEBI:30616"/>
    </ligand>
</feature>
<comment type="domain">
    <text evidence="8">The N-terminal region contains the highly conserved SGGXDS motif, predicted to be a P-loop motif involved in ATP binding.</text>
</comment>
<evidence type="ECO:0000313" key="11">
    <source>
        <dbReference type="Proteomes" id="UP000436006"/>
    </source>
</evidence>
<dbReference type="SUPFAM" id="SSF56037">
    <property type="entry name" value="PheT/TilS domain"/>
    <property type="match status" value="1"/>
</dbReference>
<organism evidence="10 11">
    <name type="scientific">Spirosoma arboris</name>
    <dbReference type="NCBI Taxonomy" id="2682092"/>
    <lineage>
        <taxon>Bacteria</taxon>
        <taxon>Pseudomonadati</taxon>
        <taxon>Bacteroidota</taxon>
        <taxon>Cytophagia</taxon>
        <taxon>Cytophagales</taxon>
        <taxon>Cytophagaceae</taxon>
        <taxon>Spirosoma</taxon>
    </lineage>
</organism>
<dbReference type="InterPro" id="IPR012795">
    <property type="entry name" value="tRNA_Ile_lys_synt_N"/>
</dbReference>
<dbReference type="AlphaFoldDB" id="A0A7K1SFT3"/>
<evidence type="ECO:0000256" key="4">
    <source>
        <dbReference type="ARBA" id="ARBA00022694"/>
    </source>
</evidence>
<proteinExistence type="inferred from homology"/>
<dbReference type="Gene3D" id="3.40.50.620">
    <property type="entry name" value="HUPs"/>
    <property type="match status" value="1"/>
</dbReference>
<dbReference type="GO" id="GO:0006400">
    <property type="term" value="P:tRNA modification"/>
    <property type="evidence" value="ECO:0007669"/>
    <property type="project" value="UniProtKB-UniRule"/>
</dbReference>
<reference evidence="10 11" key="1">
    <citation type="submission" date="2019-12" db="EMBL/GenBank/DDBJ databases">
        <title>Spirosoma sp. HMF4905 genome sequencing and assembly.</title>
        <authorList>
            <person name="Kang H."/>
            <person name="Cha I."/>
            <person name="Kim H."/>
            <person name="Joh K."/>
        </authorList>
    </citation>
    <scope>NUCLEOTIDE SEQUENCE [LARGE SCALE GENOMIC DNA]</scope>
    <source>
        <strain evidence="10 11">HMF4905</strain>
    </source>
</reference>
<keyword evidence="6 8" id="KW-0067">ATP-binding</keyword>
<dbReference type="CDD" id="cd01992">
    <property type="entry name" value="TilS_N"/>
    <property type="match status" value="1"/>
</dbReference>
<dbReference type="SUPFAM" id="SSF52402">
    <property type="entry name" value="Adenine nucleotide alpha hydrolases-like"/>
    <property type="match status" value="1"/>
</dbReference>
<evidence type="ECO:0000256" key="5">
    <source>
        <dbReference type="ARBA" id="ARBA00022741"/>
    </source>
</evidence>
<accession>A0A7K1SFT3</accession>
<keyword evidence="2 8" id="KW-0963">Cytoplasm</keyword>
<dbReference type="Pfam" id="PF01171">
    <property type="entry name" value="ATP_bind_3"/>
    <property type="match status" value="1"/>
</dbReference>
<evidence type="ECO:0000256" key="6">
    <source>
        <dbReference type="ARBA" id="ARBA00022840"/>
    </source>
</evidence>
<dbReference type="InterPro" id="IPR014729">
    <property type="entry name" value="Rossmann-like_a/b/a_fold"/>
</dbReference>
<dbReference type="EC" id="6.3.4.19" evidence="8"/>
<dbReference type="GO" id="GO:0005737">
    <property type="term" value="C:cytoplasm"/>
    <property type="evidence" value="ECO:0007669"/>
    <property type="project" value="UniProtKB-SubCell"/>
</dbReference>
<dbReference type="EMBL" id="WPIN01000008">
    <property type="protein sequence ID" value="MVM32662.1"/>
    <property type="molecule type" value="Genomic_DNA"/>
</dbReference>
<dbReference type="GO" id="GO:0032267">
    <property type="term" value="F:tRNA(Ile)-lysidine synthase activity"/>
    <property type="evidence" value="ECO:0007669"/>
    <property type="project" value="UniProtKB-EC"/>
</dbReference>
<evidence type="ECO:0000256" key="2">
    <source>
        <dbReference type="ARBA" id="ARBA00022490"/>
    </source>
</evidence>
<keyword evidence="5 8" id="KW-0547">Nucleotide-binding</keyword>
<feature type="domain" description="Lysidine-tRNA(Ile) synthetase C-terminal" evidence="9">
    <location>
        <begin position="369"/>
        <end position="443"/>
    </location>
</feature>
<evidence type="ECO:0000256" key="1">
    <source>
        <dbReference type="ARBA" id="ARBA00004496"/>
    </source>
</evidence>
<name>A0A7K1SFT3_9BACT</name>
<dbReference type="SMART" id="SM00977">
    <property type="entry name" value="TilS_C"/>
    <property type="match status" value="1"/>
</dbReference>
<evidence type="ECO:0000256" key="3">
    <source>
        <dbReference type="ARBA" id="ARBA00022598"/>
    </source>
</evidence>
<keyword evidence="4 8" id="KW-0819">tRNA processing</keyword>
<dbReference type="RefSeq" id="WP_157587380.1">
    <property type="nucleotide sequence ID" value="NZ_WPIN01000008.1"/>
</dbReference>
<dbReference type="PANTHER" id="PTHR43033:SF1">
    <property type="entry name" value="TRNA(ILE)-LYSIDINE SYNTHASE-RELATED"/>
    <property type="match status" value="1"/>
</dbReference>
<evidence type="ECO:0000256" key="7">
    <source>
        <dbReference type="ARBA" id="ARBA00048539"/>
    </source>
</evidence>
<dbReference type="InterPro" id="IPR012796">
    <property type="entry name" value="Lysidine-tRNA-synth_C"/>
</dbReference>
<comment type="function">
    <text evidence="8">Ligates lysine onto the cytidine present at position 34 of the AUA codon-specific tRNA(Ile) that contains the anticodon CAU, in an ATP-dependent manner. Cytidine is converted to lysidine, thus changing the amino acid specificity of the tRNA from methionine to isoleucine.</text>
</comment>
<evidence type="ECO:0000256" key="8">
    <source>
        <dbReference type="HAMAP-Rule" id="MF_01161"/>
    </source>
</evidence>
<sequence length="454" mass="51230">MLEQNFLAFINDNQLFGTSDHLLLAVSGGIDSMVMADLFYRTNQPFSIAHVNFGLRGADSEADALFVQNKAEHYGVPFHLTHFDTTAIAAERGISIQMAARELRYTWFDQLLEDYKYACVATAHHLNDVLETLLLNLTRGTGLAGLHGIASKQNGIVRPLLFATRSQLAMYAEEQKLLYREDSSNSDDKYARNRIRHHIVPVLTELNSGLWQTLPRTIERLRAAEVLMQAELKRSWKETILQDGNQITLPADKLQALAELTFQLAEWLKPFGFADDQVKHMIESLNQSVGQVFESSTHRISHERIGLLLEPLPIPMDYEITLVDWPNGLVAVAGAFALAIDEIEKTGDFNLPTDSSIACLDADRLTFPLTIRPWRQGDRFRPLGLNGHKLVSDLLNDLKVSRTEREQTAVLLSGGQIAWVIGRRIDHRFRVKAETKRIGRFSLTSTMDFPPNRS</sequence>
<protein>
    <recommendedName>
        <fullName evidence="8">tRNA(Ile)-lysidine synthase</fullName>
        <ecNumber evidence="8">6.3.4.19</ecNumber>
    </recommendedName>
    <alternativeName>
        <fullName evidence="8">tRNA(Ile)-2-lysyl-cytidine synthase</fullName>
    </alternativeName>
    <alternativeName>
        <fullName evidence="8">tRNA(Ile)-lysidine synthetase</fullName>
    </alternativeName>
</protein>
<comment type="caution">
    <text evidence="10">The sequence shown here is derived from an EMBL/GenBank/DDBJ whole genome shotgun (WGS) entry which is preliminary data.</text>
</comment>